<name>A0A7M1KNT5_9PSED</name>
<evidence type="ECO:0000313" key="3">
    <source>
        <dbReference type="Proteomes" id="UP000594923"/>
    </source>
</evidence>
<dbReference type="RefSeq" id="WP_197628394.1">
    <property type="nucleotide sequence ID" value="NZ_CP063073.1"/>
</dbReference>
<accession>A0A7M1KNT5</accession>
<dbReference type="EMBL" id="CP063073">
    <property type="protein sequence ID" value="QOQ77488.1"/>
    <property type="molecule type" value="Genomic_DNA"/>
</dbReference>
<keyword evidence="1" id="KW-0175">Coiled coil</keyword>
<dbReference type="Proteomes" id="UP000594923">
    <property type="component" value="Chromosome"/>
</dbReference>
<dbReference type="AlphaFoldDB" id="A0A7M1KNT5"/>
<proteinExistence type="predicted"/>
<sequence>MTAPPISQPIMTPRTTKNMDQACAIVRARGWVPIGPRFTNRRWEFEYQDQWGITHTHTLTRLRDLSCSSHILHIGEKLCRLILRDLFPGNDWLYNRRYDWLKEASDGPALELDIYCPTLQLACEHNGRQHLTDPLVIARDKHKVKACQSRPQGKVILLVVDQPKYITVPAYCDLIGKALDAAGVSYDTARLGALKLLDGSSPTINAFIKQCYSEFTDEVLNYVDVLGGTLLKVNGLPWKQGGTLSKRSQLQIQLACGHTDITPEAGAMLIAESWCKGCALAEHKRQKFQQRLAELELRRAEYLHIGVDLSNIQRTADGRVNIVCERCNQQLQHRSWEYLETLAAGWCACCERQAQWTKRLSDLGWREQANSGSSGSFECLASNCKALFSATNRQVWEFDSRNECCPIGRTGSAAYTTPVKITLTRLGSLLKAIHPQGYLSNTALTLDDHYDCQCGNPGHLSFRFKQNALTKVVARKVVDELKHHGLLEPAAPKDITPAMTALVSDSGLVWDEKSNYASNALTFLQQWKTPQLTALLAQGTGTVLVGVSQYQYLHRKDYGCTACNPTAVRKKKSLSDYLQAIQTIDLAYSNGRSSIREPKVRLPIDGKTIEIECGNATHPSFTRSLSNWSSIATRYCRQCKR</sequence>
<feature type="coiled-coil region" evidence="1">
    <location>
        <begin position="278"/>
        <end position="305"/>
    </location>
</feature>
<protein>
    <submittedName>
        <fullName evidence="2">Uncharacterized protein</fullName>
    </submittedName>
</protein>
<reference evidence="2 3" key="1">
    <citation type="submission" date="2020-10" db="EMBL/GenBank/DDBJ databases">
        <title>High quality whole genome sequence of Pseudomonas poae PMA22.</title>
        <authorList>
            <person name="Hernandez J.G."/>
            <person name="Rodriguez P."/>
            <person name="Cuevas C."/>
            <person name="de la Calle F."/>
            <person name="Galan B."/>
            <person name="Garcia J.L."/>
        </authorList>
    </citation>
    <scope>NUCLEOTIDE SEQUENCE [LARGE SCALE GENOMIC DNA]</scope>
    <source>
        <strain evidence="2 3">PMA22</strain>
    </source>
</reference>
<organism evidence="2 3">
    <name type="scientific">Pseudomonas poae</name>
    <dbReference type="NCBI Taxonomy" id="200451"/>
    <lineage>
        <taxon>Bacteria</taxon>
        <taxon>Pseudomonadati</taxon>
        <taxon>Pseudomonadota</taxon>
        <taxon>Gammaproteobacteria</taxon>
        <taxon>Pseudomonadales</taxon>
        <taxon>Pseudomonadaceae</taxon>
        <taxon>Pseudomonas</taxon>
    </lineage>
</organism>
<evidence type="ECO:0000256" key="1">
    <source>
        <dbReference type="SAM" id="Coils"/>
    </source>
</evidence>
<evidence type="ECO:0000313" key="2">
    <source>
        <dbReference type="EMBL" id="QOQ77488.1"/>
    </source>
</evidence>
<gene>
    <name evidence="2" type="ORF">IMF22_10805</name>
</gene>